<feature type="signal peptide" evidence="1">
    <location>
        <begin position="1"/>
        <end position="23"/>
    </location>
</feature>
<evidence type="ECO:0000313" key="3">
    <source>
        <dbReference type="EMBL" id="QGV12923.1"/>
    </source>
</evidence>
<organism evidence="3">
    <name type="scientific">Auricularia cornea</name>
    <dbReference type="NCBI Taxonomy" id="1238391"/>
    <lineage>
        <taxon>Eukaryota</taxon>
        <taxon>Fungi</taxon>
        <taxon>Dikarya</taxon>
        <taxon>Basidiomycota</taxon>
        <taxon>Agaricomycotina</taxon>
        <taxon>Agaricomycetes</taxon>
        <taxon>Auriculariales</taxon>
        <taxon>Auriculariaceae</taxon>
        <taxon>Auricularia</taxon>
    </lineage>
</organism>
<accession>A0A650FPF7</accession>
<dbReference type="InterPro" id="IPR029062">
    <property type="entry name" value="Class_I_gatase-like"/>
</dbReference>
<dbReference type="GO" id="GO:0016740">
    <property type="term" value="F:transferase activity"/>
    <property type="evidence" value="ECO:0007669"/>
    <property type="project" value="UniProtKB-KW"/>
</dbReference>
<feature type="chain" id="PRO_5025055102" evidence="1">
    <location>
        <begin position="24"/>
        <end position="240"/>
    </location>
</feature>
<keyword evidence="1" id="KW-0732">Signal</keyword>
<dbReference type="PANTHER" id="PTHR43130">
    <property type="entry name" value="ARAC-FAMILY TRANSCRIPTIONAL REGULATOR"/>
    <property type="match status" value="1"/>
</dbReference>
<feature type="domain" description="DJ-1/PfpI" evidence="2">
    <location>
        <begin position="13"/>
        <end position="193"/>
    </location>
</feature>
<dbReference type="CDD" id="cd03139">
    <property type="entry name" value="GATase1_PfpI_2"/>
    <property type="match status" value="1"/>
</dbReference>
<dbReference type="SUPFAM" id="SSF52317">
    <property type="entry name" value="Class I glutamine amidotransferase-like"/>
    <property type="match status" value="1"/>
</dbReference>
<evidence type="ECO:0000256" key="1">
    <source>
        <dbReference type="SAM" id="SignalP"/>
    </source>
</evidence>
<dbReference type="PANTHER" id="PTHR43130:SF15">
    <property type="entry name" value="THIJ_PFPI FAMILY PROTEIN (AFU_ORTHOLOGUE AFUA_5G14240)"/>
    <property type="match status" value="1"/>
</dbReference>
<dbReference type="Pfam" id="PF01965">
    <property type="entry name" value="DJ-1_PfpI"/>
    <property type="match status" value="1"/>
</dbReference>
<evidence type="ECO:0000259" key="2">
    <source>
        <dbReference type="Pfam" id="PF01965"/>
    </source>
</evidence>
<dbReference type="AlphaFoldDB" id="A0A650FPF7"/>
<sequence length="240" mass="25867">MLAAQLASTVLTVAVCFFPDAQLLDFAGPLDVLGALDAARTILSPPPSQLLKFTYVGPDRLVTPTAGPRVAMDATYAELVALENATQFDVVLVPGGWGTTPRIVPPDLLRFLQQQAPGAKYVMSVCTGAWLLAQAGLLDGKHATTNKALFDVVTSRSSSHIEWVHHARWVVDGKFWTSSGVTAGLDMTFAWVSQLVGQDVADQIAGVIEHTPLAQDDDVFADFWTHEKQAELAEQVKDLL</sequence>
<keyword evidence="3" id="KW-0315">Glutamine amidotransferase</keyword>
<dbReference type="EMBL" id="MK911859">
    <property type="protein sequence ID" value="QGV12923.1"/>
    <property type="molecule type" value="Genomic_DNA"/>
</dbReference>
<dbReference type="Gene3D" id="3.40.50.880">
    <property type="match status" value="1"/>
</dbReference>
<proteinExistence type="predicted"/>
<reference evidence="3" key="1">
    <citation type="submission" date="2019-05" db="EMBL/GenBank/DDBJ databases">
        <title>Map-based cloning of genes encoding key enzymes for pigment synthesis in Auricularia cornea.</title>
        <authorList>
            <person name="Wang P."/>
            <person name="Yao F.-J."/>
        </authorList>
    </citation>
    <scope>NUCLEOTIDE SEQUENCE</scope>
    <source>
        <strain evidence="3">ACP004</strain>
    </source>
</reference>
<keyword evidence="3" id="KW-0808">Transferase</keyword>
<dbReference type="InterPro" id="IPR052158">
    <property type="entry name" value="INH-QAR"/>
</dbReference>
<dbReference type="InterPro" id="IPR002818">
    <property type="entry name" value="DJ-1/PfpI"/>
</dbReference>
<name>A0A650FPF7_9AGAM</name>
<protein>
    <submittedName>
        <fullName evidence="3">Class I glutamine amidotransferase-like protein</fullName>
    </submittedName>
</protein>